<dbReference type="InterPro" id="IPR006439">
    <property type="entry name" value="HAD-SF_hydro_IA"/>
</dbReference>
<dbReference type="EMBL" id="CYZE01000009">
    <property type="protein sequence ID" value="CUO64339.1"/>
    <property type="molecule type" value="Genomic_DNA"/>
</dbReference>
<dbReference type="InterPro" id="IPR041492">
    <property type="entry name" value="HAD_2"/>
</dbReference>
<dbReference type="RefSeq" id="WP_055657048.1">
    <property type="nucleotide sequence ID" value="NZ_CABIXC010000009.1"/>
</dbReference>
<proteinExistence type="predicted"/>
<dbReference type="InterPro" id="IPR023214">
    <property type="entry name" value="HAD_sf"/>
</dbReference>
<protein>
    <submittedName>
        <fullName evidence="1">HAD-superfamily hydrolase</fullName>
        <ecNumber evidence="1">3.1.3.18</ecNumber>
    </submittedName>
</protein>
<dbReference type="SFLD" id="SFLDG01129">
    <property type="entry name" value="C1.5:_HAD__Beta-PGM__Phosphata"/>
    <property type="match status" value="1"/>
</dbReference>
<dbReference type="AlphaFoldDB" id="A0A174GU38"/>
<dbReference type="Gene3D" id="1.10.150.240">
    <property type="entry name" value="Putative phosphatase, domain 2"/>
    <property type="match status" value="1"/>
</dbReference>
<dbReference type="NCBIfam" id="TIGR01549">
    <property type="entry name" value="HAD-SF-IA-v1"/>
    <property type="match status" value="1"/>
</dbReference>
<dbReference type="Pfam" id="PF13419">
    <property type="entry name" value="HAD_2"/>
    <property type="match status" value="1"/>
</dbReference>
<name>A0A174GU38_9FIRM</name>
<dbReference type="GO" id="GO:0006281">
    <property type="term" value="P:DNA repair"/>
    <property type="evidence" value="ECO:0007669"/>
    <property type="project" value="TreeGrafter"/>
</dbReference>
<evidence type="ECO:0000313" key="1">
    <source>
        <dbReference type="EMBL" id="CUO64339.1"/>
    </source>
</evidence>
<dbReference type="GO" id="GO:0005829">
    <property type="term" value="C:cytosol"/>
    <property type="evidence" value="ECO:0007669"/>
    <property type="project" value="TreeGrafter"/>
</dbReference>
<dbReference type="SUPFAM" id="SSF56784">
    <property type="entry name" value="HAD-like"/>
    <property type="match status" value="1"/>
</dbReference>
<keyword evidence="1" id="KW-0378">Hydrolase</keyword>
<accession>A0A174GU38</accession>
<dbReference type="InterPro" id="IPR023198">
    <property type="entry name" value="PGP-like_dom2"/>
</dbReference>
<dbReference type="GO" id="GO:0008967">
    <property type="term" value="F:phosphoglycolate phosphatase activity"/>
    <property type="evidence" value="ECO:0007669"/>
    <property type="project" value="UniProtKB-EC"/>
</dbReference>
<dbReference type="Proteomes" id="UP000095651">
    <property type="component" value="Unassembled WGS sequence"/>
</dbReference>
<evidence type="ECO:0000313" key="2">
    <source>
        <dbReference type="Proteomes" id="UP000095651"/>
    </source>
</evidence>
<dbReference type="PANTHER" id="PTHR43434">
    <property type="entry name" value="PHOSPHOGLYCOLATE PHOSPHATASE"/>
    <property type="match status" value="1"/>
</dbReference>
<dbReference type="EC" id="3.1.3.18" evidence="1"/>
<gene>
    <name evidence="1" type="primary">gph_1</name>
    <name evidence="1" type="ORF">ERS852407_03462</name>
</gene>
<organism evidence="1 2">
    <name type="scientific">Hungatella hathewayi</name>
    <dbReference type="NCBI Taxonomy" id="154046"/>
    <lineage>
        <taxon>Bacteria</taxon>
        <taxon>Bacillati</taxon>
        <taxon>Bacillota</taxon>
        <taxon>Clostridia</taxon>
        <taxon>Lachnospirales</taxon>
        <taxon>Lachnospiraceae</taxon>
        <taxon>Hungatella</taxon>
    </lineage>
</organism>
<dbReference type="PANTHER" id="PTHR43434:SF1">
    <property type="entry name" value="PHOSPHOGLYCOLATE PHOSPHATASE"/>
    <property type="match status" value="1"/>
</dbReference>
<dbReference type="Gene3D" id="3.40.50.1000">
    <property type="entry name" value="HAD superfamily/HAD-like"/>
    <property type="match status" value="1"/>
</dbReference>
<dbReference type="InterPro" id="IPR050155">
    <property type="entry name" value="HAD-like_hydrolase_sf"/>
</dbReference>
<dbReference type="FunFam" id="3.40.50.1000:FF:000022">
    <property type="entry name" value="Phosphoglycolate phosphatase"/>
    <property type="match status" value="1"/>
</dbReference>
<dbReference type="InterPro" id="IPR036412">
    <property type="entry name" value="HAD-like_sf"/>
</dbReference>
<sequence length="230" mass="26136">MYQCCIFDLDGTIINTLHSLKKTVNETIKQFGYGPIDEYHVRYFVGDGYKKLVERTLVYCGDTELTHYGEALTVYDEMFKKYCLYQMEPYAGMPDFLKMLKKKGIRIAVVTNKAHDRAVECVETVYGPGFFDKITGEGKGMKCKPDPEGALKTAEEFHVEPSECLYFGDTNTDMKTGINAGMDTVGVLWGFRDRAELEAFKPKYIISHPDEIRSLFNETNENFPASAGEK</sequence>
<dbReference type="SFLD" id="SFLDS00003">
    <property type="entry name" value="Haloacid_Dehalogenase"/>
    <property type="match status" value="1"/>
</dbReference>
<reference evidence="1 2" key="1">
    <citation type="submission" date="2015-09" db="EMBL/GenBank/DDBJ databases">
        <authorList>
            <consortium name="Pathogen Informatics"/>
        </authorList>
    </citation>
    <scope>NUCLEOTIDE SEQUENCE [LARGE SCALE GENOMIC DNA]</scope>
    <source>
        <strain evidence="1 2">2789STDY5608850</strain>
    </source>
</reference>
<dbReference type="PRINTS" id="PR00413">
    <property type="entry name" value="HADHALOGNASE"/>
</dbReference>
<dbReference type="NCBIfam" id="TIGR01509">
    <property type="entry name" value="HAD-SF-IA-v3"/>
    <property type="match status" value="1"/>
</dbReference>
<dbReference type="SFLD" id="SFLDG01135">
    <property type="entry name" value="C1.5.6:_HAD__Beta-PGM__Phospha"/>
    <property type="match status" value="1"/>
</dbReference>